<evidence type="ECO:0000256" key="1">
    <source>
        <dbReference type="SAM" id="Phobius"/>
    </source>
</evidence>
<evidence type="ECO:0000313" key="2">
    <source>
        <dbReference type="EMBL" id="MBB6169458.1"/>
    </source>
</evidence>
<keyword evidence="1" id="KW-0472">Membrane</keyword>
<proteinExistence type="predicted"/>
<accession>A0A841K9C4</accession>
<keyword evidence="1" id="KW-1133">Transmembrane helix</keyword>
<dbReference type="EMBL" id="JACHEH010000007">
    <property type="protein sequence ID" value="MBB6169458.1"/>
    <property type="molecule type" value="Genomic_DNA"/>
</dbReference>
<dbReference type="AlphaFoldDB" id="A0A841K9C4"/>
<dbReference type="Proteomes" id="UP000588017">
    <property type="component" value="Unassembled WGS sequence"/>
</dbReference>
<keyword evidence="1" id="KW-0812">Transmembrane</keyword>
<sequence>MADVLSIIAATVLIGLGLFFAGIAWVRCTSAPARGFYGDQIDEDRP</sequence>
<name>A0A841K9C4_9HYPH</name>
<feature type="transmembrane region" description="Helical" evidence="1">
    <location>
        <begin position="6"/>
        <end position="26"/>
    </location>
</feature>
<reference evidence="2 3" key="1">
    <citation type="submission" date="2020-08" db="EMBL/GenBank/DDBJ databases">
        <title>Genomic Encyclopedia of Type Strains, Phase IV (KMG-IV): sequencing the most valuable type-strain genomes for metagenomic binning, comparative biology and taxonomic classification.</title>
        <authorList>
            <person name="Goeker M."/>
        </authorList>
    </citation>
    <scope>NUCLEOTIDE SEQUENCE [LARGE SCALE GENOMIC DNA]</scope>
    <source>
        <strain evidence="2 3">DSM 101465</strain>
    </source>
</reference>
<evidence type="ECO:0000313" key="3">
    <source>
        <dbReference type="Proteomes" id="UP000588017"/>
    </source>
</evidence>
<protein>
    <submittedName>
        <fullName evidence="2">Uncharacterized protein</fullName>
    </submittedName>
</protein>
<dbReference type="RefSeq" id="WP_183335821.1">
    <property type="nucleotide sequence ID" value="NZ_BMHX01000007.1"/>
</dbReference>
<keyword evidence="3" id="KW-1185">Reference proteome</keyword>
<gene>
    <name evidence="2" type="ORF">HNQ73_003100</name>
</gene>
<organism evidence="2 3">
    <name type="scientific">Chelatococcus composti</name>
    <dbReference type="NCBI Taxonomy" id="1743235"/>
    <lineage>
        <taxon>Bacteria</taxon>
        <taxon>Pseudomonadati</taxon>
        <taxon>Pseudomonadota</taxon>
        <taxon>Alphaproteobacteria</taxon>
        <taxon>Hyphomicrobiales</taxon>
        <taxon>Chelatococcaceae</taxon>
        <taxon>Chelatococcus</taxon>
    </lineage>
</organism>
<comment type="caution">
    <text evidence="2">The sequence shown here is derived from an EMBL/GenBank/DDBJ whole genome shotgun (WGS) entry which is preliminary data.</text>
</comment>